<sequence length="885" mass="102081">MELNITYKIPLEPEWNSPILGIFLIAITLVTIFGNVLVICAVIKEINLKSVANYYIISLAIADLIVGLIVMPISALNKITNYYWFFGDILCDVWHSIDICASTASINSLLIIALDRYSAISDPISYHNRLLTRHWLLFVLLIWICSVFISFPAIAYWRWVTPIYLPNRCDFPNDLYYLVFSSLVSFYIPLPIMIFVYVRIYRAATRQMNALKTGQKLNCKTSDGKPLTLRIHRGGGGGGGGNGATMTNLNNNSKQTIQNKQHNKLSQFNKITKLSKSLEDLLILNNKKLKYNLYGSYSCLLNKNLISGPSCTKSNIERKRRRRSYSLTEHIRHSDNKSINLNQLKQDHVKLTNILNNKKFNSNNHNNNNLLSSSSSSSLSFSSIKNFKIDYDDTKITKRKQLLKFYQNHYQGHENLLNQIKINSEKNTNMFLSLPNNKENEQNNNNNNDNKVLIKRCRRDSNLSNTSNFYFNLNDNELVKTITNTNSIATKVKRLTLAKKLKKFTKEQKAAKTLGIVMGVFILCWLPFFIYNVITGIFKANLSDSHEIIFFVFTWFGYLNSACNPIIYAFNSREFRRAFYKILFPSRFLNNKKRQNYYYSMQSSTTLNRDSKYNQTLVSRLRTTTIYPSHKKFENIKTLCPFCKIYELVLINTRHAEDKSKSLKSLSTSLSSSLSQEIQPVVVQRNKTENNNFSLNLRKKLNIFNTPTSTPISNQQQKNRFTSNSLKLRQTKSTKIYKTSHDITSGSFYSLKTNTQNNHKIALINNKNNKLITNNNNNNNITRTTNTKLSPFKHSLSIQSMNSSTLKKKPGQIPVGTRYRFKTIKPQLVSTNNNEIKMFKDDINDKLRCSNESSSYYECNEDDDYFDQINSNIMMKKKLESCNST</sequence>
<keyword evidence="8 9" id="KW-0807">Transducer</keyword>
<keyword evidence="4 10" id="KW-1133">Transmembrane helix</keyword>
<evidence type="ECO:0000313" key="12">
    <source>
        <dbReference type="EMBL" id="CAF0718653.1"/>
    </source>
</evidence>
<organism evidence="12 13">
    <name type="scientific">Brachionus calyciflorus</name>
    <dbReference type="NCBI Taxonomy" id="104777"/>
    <lineage>
        <taxon>Eukaryota</taxon>
        <taxon>Metazoa</taxon>
        <taxon>Spiralia</taxon>
        <taxon>Gnathifera</taxon>
        <taxon>Rotifera</taxon>
        <taxon>Eurotatoria</taxon>
        <taxon>Monogononta</taxon>
        <taxon>Pseudotrocha</taxon>
        <taxon>Ploima</taxon>
        <taxon>Brachionidae</taxon>
        <taxon>Brachionus</taxon>
    </lineage>
</organism>
<evidence type="ECO:0000256" key="4">
    <source>
        <dbReference type="ARBA" id="ARBA00022989"/>
    </source>
</evidence>
<name>A0A813MB16_9BILA</name>
<comment type="subcellular location">
    <subcellularLocation>
        <location evidence="1">Cell membrane</location>
        <topology evidence="1">Multi-pass membrane protein</topology>
    </subcellularLocation>
</comment>
<feature type="transmembrane region" description="Helical" evidence="10">
    <location>
        <begin position="548"/>
        <end position="570"/>
    </location>
</feature>
<evidence type="ECO:0000259" key="11">
    <source>
        <dbReference type="PROSITE" id="PS50262"/>
    </source>
</evidence>
<dbReference type="Pfam" id="PF00001">
    <property type="entry name" value="7tm_1"/>
    <property type="match status" value="1"/>
</dbReference>
<dbReference type="GO" id="GO:0004930">
    <property type="term" value="F:G protein-coupled receptor activity"/>
    <property type="evidence" value="ECO:0007669"/>
    <property type="project" value="UniProtKB-KW"/>
</dbReference>
<keyword evidence="7 9" id="KW-0675">Receptor</keyword>
<dbReference type="GO" id="GO:0005886">
    <property type="term" value="C:plasma membrane"/>
    <property type="evidence" value="ECO:0007669"/>
    <property type="project" value="UniProtKB-SubCell"/>
</dbReference>
<feature type="transmembrane region" description="Helical" evidence="10">
    <location>
        <begin position="175"/>
        <end position="198"/>
    </location>
</feature>
<gene>
    <name evidence="12" type="ORF">OXX778_LOCUS1967</name>
</gene>
<keyword evidence="3 9" id="KW-0812">Transmembrane</keyword>
<keyword evidence="13" id="KW-1185">Reference proteome</keyword>
<dbReference type="PRINTS" id="PR00237">
    <property type="entry name" value="GPCRRHODOPSN"/>
</dbReference>
<feature type="transmembrane region" description="Helical" evidence="10">
    <location>
        <begin position="135"/>
        <end position="155"/>
    </location>
</feature>
<feature type="transmembrane region" description="Helical" evidence="10">
    <location>
        <begin position="510"/>
        <end position="528"/>
    </location>
</feature>
<dbReference type="EMBL" id="CAJNOC010000141">
    <property type="protein sequence ID" value="CAF0718653.1"/>
    <property type="molecule type" value="Genomic_DNA"/>
</dbReference>
<evidence type="ECO:0000256" key="8">
    <source>
        <dbReference type="ARBA" id="ARBA00023224"/>
    </source>
</evidence>
<dbReference type="Proteomes" id="UP000663879">
    <property type="component" value="Unassembled WGS sequence"/>
</dbReference>
<protein>
    <recommendedName>
        <fullName evidence="11">G-protein coupled receptors family 1 profile domain-containing protein</fullName>
    </recommendedName>
</protein>
<feature type="domain" description="G-protein coupled receptors family 1 profile" evidence="11">
    <location>
        <begin position="34"/>
        <end position="568"/>
    </location>
</feature>
<reference evidence="12" key="1">
    <citation type="submission" date="2021-02" db="EMBL/GenBank/DDBJ databases">
        <authorList>
            <person name="Nowell W R."/>
        </authorList>
    </citation>
    <scope>NUCLEOTIDE SEQUENCE</scope>
    <source>
        <strain evidence="12">Ploen Becks lab</strain>
    </source>
</reference>
<evidence type="ECO:0000256" key="2">
    <source>
        <dbReference type="ARBA" id="ARBA00022475"/>
    </source>
</evidence>
<evidence type="ECO:0000256" key="6">
    <source>
        <dbReference type="ARBA" id="ARBA00023136"/>
    </source>
</evidence>
<evidence type="ECO:0000256" key="3">
    <source>
        <dbReference type="ARBA" id="ARBA00022692"/>
    </source>
</evidence>
<evidence type="ECO:0000256" key="10">
    <source>
        <dbReference type="SAM" id="Phobius"/>
    </source>
</evidence>
<dbReference type="Gene3D" id="1.20.1070.10">
    <property type="entry name" value="Rhodopsin 7-helix transmembrane proteins"/>
    <property type="match status" value="2"/>
</dbReference>
<feature type="transmembrane region" description="Helical" evidence="10">
    <location>
        <begin position="20"/>
        <end position="42"/>
    </location>
</feature>
<keyword evidence="6 10" id="KW-0472">Membrane</keyword>
<dbReference type="PANTHER" id="PTHR24248">
    <property type="entry name" value="ADRENERGIC RECEPTOR-RELATED G-PROTEIN COUPLED RECEPTOR"/>
    <property type="match status" value="1"/>
</dbReference>
<evidence type="ECO:0000256" key="1">
    <source>
        <dbReference type="ARBA" id="ARBA00004651"/>
    </source>
</evidence>
<dbReference type="InterPro" id="IPR017452">
    <property type="entry name" value="GPCR_Rhodpsn_7TM"/>
</dbReference>
<evidence type="ECO:0000313" key="13">
    <source>
        <dbReference type="Proteomes" id="UP000663879"/>
    </source>
</evidence>
<dbReference type="OrthoDB" id="5957871at2759"/>
<dbReference type="InterPro" id="IPR000276">
    <property type="entry name" value="GPCR_Rhodpsn"/>
</dbReference>
<proteinExistence type="inferred from homology"/>
<dbReference type="SUPFAM" id="SSF81321">
    <property type="entry name" value="Family A G protein-coupled receptor-like"/>
    <property type="match status" value="1"/>
</dbReference>
<feature type="transmembrane region" description="Helical" evidence="10">
    <location>
        <begin position="54"/>
        <end position="73"/>
    </location>
</feature>
<dbReference type="AlphaFoldDB" id="A0A813MB16"/>
<dbReference type="PANTHER" id="PTHR24248:SF185">
    <property type="entry name" value="DOPAMINE RECEPTOR 2"/>
    <property type="match status" value="1"/>
</dbReference>
<feature type="transmembrane region" description="Helical" evidence="10">
    <location>
        <begin position="93"/>
        <end position="114"/>
    </location>
</feature>
<keyword evidence="2" id="KW-1003">Cell membrane</keyword>
<accession>A0A813MB16</accession>
<evidence type="ECO:0000256" key="5">
    <source>
        <dbReference type="ARBA" id="ARBA00023040"/>
    </source>
</evidence>
<keyword evidence="5 9" id="KW-0297">G-protein coupled receptor</keyword>
<dbReference type="PROSITE" id="PS50262">
    <property type="entry name" value="G_PROTEIN_RECEP_F1_2"/>
    <property type="match status" value="1"/>
</dbReference>
<dbReference type="GO" id="GO:0071880">
    <property type="term" value="P:adenylate cyclase-activating adrenergic receptor signaling pathway"/>
    <property type="evidence" value="ECO:0007669"/>
    <property type="project" value="TreeGrafter"/>
</dbReference>
<comment type="caution">
    <text evidence="12">The sequence shown here is derived from an EMBL/GenBank/DDBJ whole genome shotgun (WGS) entry which is preliminary data.</text>
</comment>
<dbReference type="GO" id="GO:0043410">
    <property type="term" value="P:positive regulation of MAPK cascade"/>
    <property type="evidence" value="ECO:0007669"/>
    <property type="project" value="TreeGrafter"/>
</dbReference>
<dbReference type="PROSITE" id="PS00237">
    <property type="entry name" value="G_PROTEIN_RECEP_F1_1"/>
    <property type="match status" value="1"/>
</dbReference>
<evidence type="ECO:0000256" key="9">
    <source>
        <dbReference type="RuleBase" id="RU000688"/>
    </source>
</evidence>
<evidence type="ECO:0000256" key="7">
    <source>
        <dbReference type="ARBA" id="ARBA00023170"/>
    </source>
</evidence>
<comment type="similarity">
    <text evidence="9">Belongs to the G-protein coupled receptor 1 family.</text>
</comment>
<dbReference type="SMART" id="SM01381">
    <property type="entry name" value="7TM_GPCR_Srsx"/>
    <property type="match status" value="1"/>
</dbReference>